<keyword evidence="3" id="KW-0547">Nucleotide-binding</keyword>
<evidence type="ECO:0000256" key="4">
    <source>
        <dbReference type="ARBA" id="ARBA00022840"/>
    </source>
</evidence>
<dbReference type="InterPro" id="IPR027417">
    <property type="entry name" value="P-loop_NTPase"/>
</dbReference>
<dbReference type="InterPro" id="IPR015860">
    <property type="entry name" value="ABC_transpr_TagH-like"/>
</dbReference>
<dbReference type="InterPro" id="IPR003593">
    <property type="entry name" value="AAA+_ATPase"/>
</dbReference>
<dbReference type="Pfam" id="PF00005">
    <property type="entry name" value="ABC_tran"/>
    <property type="match status" value="1"/>
</dbReference>
<dbReference type="InterPro" id="IPR050683">
    <property type="entry name" value="Bact_Polysacc_Export_ATP-bd"/>
</dbReference>
<feature type="domain" description="ABC transporter" evidence="6">
    <location>
        <begin position="8"/>
        <end position="249"/>
    </location>
</feature>
<evidence type="ECO:0000313" key="8">
    <source>
        <dbReference type="Proteomes" id="UP000615455"/>
    </source>
</evidence>
<dbReference type="SMART" id="SM00382">
    <property type="entry name" value="AAA"/>
    <property type="match status" value="1"/>
</dbReference>
<dbReference type="PROSITE" id="PS50893">
    <property type="entry name" value="ABC_TRANSPORTER_2"/>
    <property type="match status" value="1"/>
</dbReference>
<keyword evidence="4 7" id="KW-0067">ATP-binding</keyword>
<proteinExistence type="inferred from homology"/>
<dbReference type="GO" id="GO:0005524">
    <property type="term" value="F:ATP binding"/>
    <property type="evidence" value="ECO:0007669"/>
    <property type="project" value="UniProtKB-KW"/>
</dbReference>
<evidence type="ECO:0000256" key="5">
    <source>
        <dbReference type="ARBA" id="ARBA00022967"/>
    </source>
</evidence>
<sequence length="448" mass="50086">MVKNNIVVDIENLSKKYKIYSKPHHRLFEWITLGKLKKHTEFWALSDVSLSVSQGECIGIIGHNGAGKSTLLKILSKALYPTHGSMKVKGNMVSLLELGTGFNPELTGLQNIFTSGKLLGFSEEYLNNKLTSILDFSELGDFIHQPVKSYSSGMYVRLAFSLYASLEPDIYVVDEALSVGDIFFQQKCFDFLQQLKANGAAIILVTHDMQSVKKYCDRVFILNNGKVTNEGNPLEMVNIFYSSSKHKLLDRKLNGEQIDLNTLKISNIDIPEESKQNIRNAVGIRRGDGKVKIIGAIICDLDGKEVKTAYTGDNIILNIFAEIEEDVADLAFTYQMADRHNTVVFGQSSYMLTKNILSASKGNIIRASFNIEMNLFQGLYTVMVGATDCQTEVSNMIYDLIEGCMTLEIMKPSWRSFHGVALMNSSFEIEGLTNISEATPNEKRQNNE</sequence>
<dbReference type="Pfam" id="PF14524">
    <property type="entry name" value="Wzt_C"/>
    <property type="match status" value="1"/>
</dbReference>
<dbReference type="CDD" id="cd10147">
    <property type="entry name" value="Wzt_C-like"/>
    <property type="match status" value="1"/>
</dbReference>
<comment type="caution">
    <text evidence="7">The sequence shown here is derived from an EMBL/GenBank/DDBJ whole genome shotgun (WGS) entry which is preliminary data.</text>
</comment>
<dbReference type="PANTHER" id="PTHR46743:SF2">
    <property type="entry name" value="TEICHOIC ACIDS EXPORT ATP-BINDING PROTEIN TAGH"/>
    <property type="match status" value="1"/>
</dbReference>
<keyword evidence="8" id="KW-1185">Reference proteome</keyword>
<comment type="similarity">
    <text evidence="1">Belongs to the ABC transporter superfamily.</text>
</comment>
<dbReference type="SUPFAM" id="SSF52540">
    <property type="entry name" value="P-loop containing nucleoside triphosphate hydrolases"/>
    <property type="match status" value="1"/>
</dbReference>
<evidence type="ECO:0000256" key="1">
    <source>
        <dbReference type="ARBA" id="ARBA00005417"/>
    </source>
</evidence>
<evidence type="ECO:0000259" key="6">
    <source>
        <dbReference type="PROSITE" id="PS50893"/>
    </source>
</evidence>
<protein>
    <submittedName>
        <fullName evidence="7">ABC transporter ATP-binding protein</fullName>
    </submittedName>
</protein>
<evidence type="ECO:0000256" key="3">
    <source>
        <dbReference type="ARBA" id="ARBA00022741"/>
    </source>
</evidence>
<dbReference type="InterPro" id="IPR029439">
    <property type="entry name" value="Wzt_C"/>
</dbReference>
<keyword evidence="2" id="KW-0813">Transport</keyword>
<accession>A0ABQ2BS22</accession>
<dbReference type="InterPro" id="IPR003439">
    <property type="entry name" value="ABC_transporter-like_ATP-bd"/>
</dbReference>
<name>A0ABQ2BS22_9BACL</name>
<dbReference type="Gene3D" id="2.70.50.60">
    <property type="entry name" value="abc- transporter (atp binding component) like domain"/>
    <property type="match status" value="1"/>
</dbReference>
<gene>
    <name evidence="7" type="ORF">GCM10008018_16180</name>
</gene>
<evidence type="ECO:0000313" key="7">
    <source>
        <dbReference type="EMBL" id="GGI46250.1"/>
    </source>
</evidence>
<keyword evidence="5" id="KW-1278">Translocase</keyword>
<dbReference type="Proteomes" id="UP000615455">
    <property type="component" value="Unassembled WGS sequence"/>
</dbReference>
<dbReference type="EMBL" id="BMHE01000005">
    <property type="protein sequence ID" value="GGI46250.1"/>
    <property type="molecule type" value="Genomic_DNA"/>
</dbReference>
<dbReference type="CDD" id="cd03220">
    <property type="entry name" value="ABC_KpsT_Wzt"/>
    <property type="match status" value="1"/>
</dbReference>
<evidence type="ECO:0000256" key="2">
    <source>
        <dbReference type="ARBA" id="ARBA00022448"/>
    </source>
</evidence>
<reference evidence="8" key="1">
    <citation type="journal article" date="2019" name="Int. J. Syst. Evol. Microbiol.">
        <title>The Global Catalogue of Microorganisms (GCM) 10K type strain sequencing project: providing services to taxonomists for standard genome sequencing and annotation.</title>
        <authorList>
            <consortium name="The Broad Institute Genomics Platform"/>
            <consortium name="The Broad Institute Genome Sequencing Center for Infectious Disease"/>
            <person name="Wu L."/>
            <person name="Ma J."/>
        </authorList>
    </citation>
    <scope>NUCLEOTIDE SEQUENCE [LARGE SCALE GENOMIC DNA]</scope>
    <source>
        <strain evidence="8">CGMCC 1.15043</strain>
    </source>
</reference>
<organism evidence="7 8">
    <name type="scientific">Paenibacillus marchantiophytorum</name>
    <dbReference type="NCBI Taxonomy" id="1619310"/>
    <lineage>
        <taxon>Bacteria</taxon>
        <taxon>Bacillati</taxon>
        <taxon>Bacillota</taxon>
        <taxon>Bacilli</taxon>
        <taxon>Bacillales</taxon>
        <taxon>Paenibacillaceae</taxon>
        <taxon>Paenibacillus</taxon>
    </lineage>
</organism>
<dbReference type="PANTHER" id="PTHR46743">
    <property type="entry name" value="TEICHOIC ACIDS EXPORT ATP-BINDING PROTEIN TAGH"/>
    <property type="match status" value="1"/>
</dbReference>
<dbReference type="Gene3D" id="3.40.50.300">
    <property type="entry name" value="P-loop containing nucleotide triphosphate hydrolases"/>
    <property type="match status" value="1"/>
</dbReference>